<dbReference type="EMBL" id="CAJFCJ010000003">
    <property type="protein sequence ID" value="CAD5112764.1"/>
    <property type="molecule type" value="Genomic_DNA"/>
</dbReference>
<sequence length="387" mass="44441">MMLKNLLHCVLLVHSVLAQVIFNEVDFGGSKVEMIALPGSYPSTKAHIISGAKVRKYAFLIGADYQTETIFKKNIPSFPKTEQFLLVFYKEQSDSDTTLYADFVKENILDAIVFSPTQNDPNQFSDKIPEWDNKVLYISNGANAFSKCFKQEPFIPNYWFERPVTLLTANDCPEVDPNAGGDPHFSQKVVDSKTRRMMNICYDIVGKSSQSINILNDNSTNTNVQGVLKDDYYMHQIIIQYKGGVIIVDNTFIQINNKKMKWANLVKYKVHFATVHVKSTEEIQIETFYKKFKIVTIVKKEFKSYSGSFLNVYFEELNVFYENLGGLIGDIGKKTYIFNDEIQVNSNNVRVDNIEIESTVTRRWLNECYLLPIAELIHPKTISDYIH</sequence>
<organism evidence="2 3">
    <name type="scientific">Dimorphilus gyrociliatus</name>
    <dbReference type="NCBI Taxonomy" id="2664684"/>
    <lineage>
        <taxon>Eukaryota</taxon>
        <taxon>Metazoa</taxon>
        <taxon>Spiralia</taxon>
        <taxon>Lophotrochozoa</taxon>
        <taxon>Annelida</taxon>
        <taxon>Polychaeta</taxon>
        <taxon>Polychaeta incertae sedis</taxon>
        <taxon>Dinophilidae</taxon>
        <taxon>Dimorphilus</taxon>
    </lineage>
</organism>
<accession>A0A7I8V8X7</accession>
<feature type="signal peptide" evidence="1">
    <location>
        <begin position="1"/>
        <end position="18"/>
    </location>
</feature>
<keyword evidence="3" id="KW-1185">Reference proteome</keyword>
<reference evidence="2 3" key="1">
    <citation type="submission" date="2020-08" db="EMBL/GenBank/DDBJ databases">
        <authorList>
            <person name="Hejnol A."/>
        </authorList>
    </citation>
    <scope>NUCLEOTIDE SEQUENCE [LARGE SCALE GENOMIC DNA]</scope>
</reference>
<evidence type="ECO:0000313" key="2">
    <source>
        <dbReference type="EMBL" id="CAD5112764.1"/>
    </source>
</evidence>
<comment type="caution">
    <text evidence="2">The sequence shown here is derived from an EMBL/GenBank/DDBJ whole genome shotgun (WGS) entry which is preliminary data.</text>
</comment>
<name>A0A7I8V8X7_9ANNE</name>
<feature type="chain" id="PRO_5029650325" evidence="1">
    <location>
        <begin position="19"/>
        <end position="387"/>
    </location>
</feature>
<dbReference type="Proteomes" id="UP000549394">
    <property type="component" value="Unassembled WGS sequence"/>
</dbReference>
<dbReference type="AlphaFoldDB" id="A0A7I8V8X7"/>
<keyword evidence="1" id="KW-0732">Signal</keyword>
<protein>
    <submittedName>
        <fullName evidence="2">DgyrCDS1979</fullName>
    </submittedName>
</protein>
<evidence type="ECO:0000313" key="3">
    <source>
        <dbReference type="Proteomes" id="UP000549394"/>
    </source>
</evidence>
<gene>
    <name evidence="2" type="ORF">DGYR_LOCUS1846</name>
</gene>
<evidence type="ECO:0000256" key="1">
    <source>
        <dbReference type="SAM" id="SignalP"/>
    </source>
</evidence>
<proteinExistence type="predicted"/>